<dbReference type="Proteomes" id="UP000317494">
    <property type="component" value="Unassembled WGS sequence"/>
</dbReference>
<dbReference type="EMBL" id="QEAN01000243">
    <property type="protein sequence ID" value="TPX42144.1"/>
    <property type="molecule type" value="Genomic_DNA"/>
</dbReference>
<comment type="caution">
    <text evidence="6">The sequence shown here is derived from an EMBL/GenBank/DDBJ whole genome shotgun (WGS) entry which is preliminary data.</text>
</comment>
<evidence type="ECO:0000313" key="6">
    <source>
        <dbReference type="EMBL" id="TPX42144.1"/>
    </source>
</evidence>
<dbReference type="GO" id="GO:0016020">
    <property type="term" value="C:membrane"/>
    <property type="evidence" value="ECO:0007669"/>
    <property type="project" value="UniProtKB-SubCell"/>
</dbReference>
<keyword evidence="7" id="KW-1185">Reference proteome</keyword>
<sequence>MAGMILVSQGNSAMCTVISVFGVFFLLALGTLYNNNDPILTGGHEAPQDPKALAGACFGAAAIYAVLFFFCYCQAYLAQRQARAERVYGGI</sequence>
<accession>A0A507CSK6</accession>
<keyword evidence="4 5" id="KW-0472">Membrane</keyword>
<feature type="transmembrane region" description="Helical" evidence="5">
    <location>
        <begin position="53"/>
        <end position="77"/>
    </location>
</feature>
<keyword evidence="3 5" id="KW-1133">Transmembrane helix</keyword>
<dbReference type="AlphaFoldDB" id="A0A507CSK6"/>
<comment type="subcellular location">
    <subcellularLocation>
        <location evidence="1">Membrane</location>
    </subcellularLocation>
</comment>
<gene>
    <name evidence="6" type="ORF">SeMB42_g05261</name>
</gene>
<name>A0A507CSK6_9FUNG</name>
<protein>
    <recommendedName>
        <fullName evidence="8">MARVEL domain-containing protein</fullName>
    </recommendedName>
</protein>
<organism evidence="6 7">
    <name type="scientific">Synchytrium endobioticum</name>
    <dbReference type="NCBI Taxonomy" id="286115"/>
    <lineage>
        <taxon>Eukaryota</taxon>
        <taxon>Fungi</taxon>
        <taxon>Fungi incertae sedis</taxon>
        <taxon>Chytridiomycota</taxon>
        <taxon>Chytridiomycota incertae sedis</taxon>
        <taxon>Chytridiomycetes</taxon>
        <taxon>Synchytriales</taxon>
        <taxon>Synchytriaceae</taxon>
        <taxon>Synchytrium</taxon>
    </lineage>
</organism>
<evidence type="ECO:0008006" key="8">
    <source>
        <dbReference type="Google" id="ProtNLM"/>
    </source>
</evidence>
<dbReference type="InterPro" id="IPR056552">
    <property type="entry name" value="Ribonucl_Kappa"/>
</dbReference>
<keyword evidence="2 5" id="KW-0812">Transmembrane</keyword>
<evidence type="ECO:0000256" key="1">
    <source>
        <dbReference type="ARBA" id="ARBA00004370"/>
    </source>
</evidence>
<evidence type="ECO:0000256" key="3">
    <source>
        <dbReference type="ARBA" id="ARBA00022989"/>
    </source>
</evidence>
<dbReference type="STRING" id="286115.A0A507CSK6"/>
<dbReference type="Pfam" id="PF23489">
    <property type="entry name" value="V-ATPase_su_f"/>
    <property type="match status" value="1"/>
</dbReference>
<evidence type="ECO:0000256" key="4">
    <source>
        <dbReference type="ARBA" id="ARBA00023136"/>
    </source>
</evidence>
<reference evidence="6 7" key="1">
    <citation type="journal article" date="2019" name="Sci. Rep.">
        <title>Comparative genomics of chytrid fungi reveal insights into the obligate biotrophic and pathogenic lifestyle of Synchytrium endobioticum.</title>
        <authorList>
            <person name="van de Vossenberg B.T.L.H."/>
            <person name="Warris S."/>
            <person name="Nguyen H.D.T."/>
            <person name="van Gent-Pelzer M.P.E."/>
            <person name="Joly D.L."/>
            <person name="van de Geest H.C."/>
            <person name="Bonants P.J.M."/>
            <person name="Smith D.S."/>
            <person name="Levesque C.A."/>
            <person name="van der Lee T.A.J."/>
        </authorList>
    </citation>
    <scope>NUCLEOTIDE SEQUENCE [LARGE SCALE GENOMIC DNA]</scope>
    <source>
        <strain evidence="6 7">MB42</strain>
    </source>
</reference>
<dbReference type="VEuPathDB" id="FungiDB:SeMB42_g05261"/>
<evidence type="ECO:0000313" key="7">
    <source>
        <dbReference type="Proteomes" id="UP000317494"/>
    </source>
</evidence>
<evidence type="ECO:0000256" key="2">
    <source>
        <dbReference type="ARBA" id="ARBA00022692"/>
    </source>
</evidence>
<feature type="transmembrane region" description="Helical" evidence="5">
    <location>
        <begin position="12"/>
        <end position="33"/>
    </location>
</feature>
<proteinExistence type="predicted"/>
<evidence type="ECO:0000256" key="5">
    <source>
        <dbReference type="SAM" id="Phobius"/>
    </source>
</evidence>